<dbReference type="EMBL" id="JSAM01000112">
    <property type="protein sequence ID" value="KIA76547.1"/>
    <property type="molecule type" value="Genomic_DNA"/>
</dbReference>
<keyword evidence="1" id="KW-1133">Transmembrane helix</keyword>
<dbReference type="Gene3D" id="3.30.1490.300">
    <property type="match status" value="1"/>
</dbReference>
<dbReference type="AlphaFoldDB" id="A0A0C1E5D6"/>
<accession>A0A0C1E5D6</accession>
<dbReference type="PANTHER" id="PTHR32432">
    <property type="entry name" value="CELL DIVISION PROTEIN FTSA-RELATED"/>
    <property type="match status" value="1"/>
</dbReference>
<dbReference type="Gene3D" id="3.30.420.40">
    <property type="match status" value="2"/>
</dbReference>
<reference evidence="2 3" key="1">
    <citation type="journal article" date="2014" name="Mol. Biol. Evol.">
        <title>Massive expansion of Ubiquitination-related gene families within the Chlamydiae.</title>
        <authorList>
            <person name="Domman D."/>
            <person name="Collingro A."/>
            <person name="Lagkouvardos I."/>
            <person name="Gehre L."/>
            <person name="Weinmaier T."/>
            <person name="Rattei T."/>
            <person name="Subtil A."/>
            <person name="Horn M."/>
        </authorList>
    </citation>
    <scope>NUCLEOTIDE SEQUENCE [LARGE SCALE GENOMIC DNA]</scope>
    <source>
        <strain evidence="2 3">OEW1</strain>
    </source>
</reference>
<dbReference type="PATRIC" id="fig|83552.4.peg.2323"/>
<evidence type="ECO:0000313" key="3">
    <source>
        <dbReference type="Proteomes" id="UP000031307"/>
    </source>
</evidence>
<evidence type="ECO:0000256" key="1">
    <source>
        <dbReference type="SAM" id="Phobius"/>
    </source>
</evidence>
<evidence type="ECO:0008006" key="4">
    <source>
        <dbReference type="Google" id="ProtNLM"/>
    </source>
</evidence>
<gene>
    <name evidence="2" type="ORF">DB43_AB00120</name>
</gene>
<dbReference type="PANTHER" id="PTHR32432:SF3">
    <property type="entry name" value="ETHANOLAMINE UTILIZATION PROTEIN EUTJ"/>
    <property type="match status" value="1"/>
</dbReference>
<dbReference type="InterPro" id="IPR050696">
    <property type="entry name" value="FtsA/MreB"/>
</dbReference>
<proteinExistence type="predicted"/>
<dbReference type="Proteomes" id="UP000031307">
    <property type="component" value="Unassembled WGS sequence"/>
</dbReference>
<organism evidence="2 3">
    <name type="scientific">Parachlamydia acanthamoebae</name>
    <dbReference type="NCBI Taxonomy" id="83552"/>
    <lineage>
        <taxon>Bacteria</taxon>
        <taxon>Pseudomonadati</taxon>
        <taxon>Chlamydiota</taxon>
        <taxon>Chlamydiia</taxon>
        <taxon>Parachlamydiales</taxon>
        <taxon>Parachlamydiaceae</taxon>
        <taxon>Parachlamydia</taxon>
    </lineage>
</organism>
<evidence type="ECO:0000313" key="2">
    <source>
        <dbReference type="EMBL" id="KIA76547.1"/>
    </source>
</evidence>
<protein>
    <recommendedName>
        <fullName evidence="4">Type IV pilus assembly protein PilM</fullName>
    </recommendedName>
</protein>
<keyword evidence="1" id="KW-0472">Membrane</keyword>
<keyword evidence="1" id="KW-0812">Transmembrane</keyword>
<feature type="transmembrane region" description="Helical" evidence="1">
    <location>
        <begin position="361"/>
        <end position="383"/>
    </location>
</feature>
<sequence>MKITEYFFMLDSPNALHVLGLDIESNKLKGVLLTEVKGKPSLIRILFSETLSNGSNSSFFSQETAQTINTLSANALVGVALKTDEVLIRPLEVKLKKEQEIASIIDFQSEPLLPFPVENAIVEWTKLGTTTDGSKLTIIAARKDYVEKELAKWNAFHVEPELLSCAPAALAAFSSQFCDLSGPQLILHIGSSGTSCVMAEEGRVIAAQSVPRGIEQLVQAFQQDLLQDPLFKERSFASLKSDELKNLPSFAENLDRLRIDVTRIVLGISKQIKGFEPQEVFLTGEIGQYPDLINEICQNLQLKILQPIEHQNFILNREELQSYAIPIGIALTGLPNWKEQINFRQKQYNYPHPWKRLKKSIVTYFGACVFLAFALYCFGSAYLSKQTDHLRTDYVNLLASMHQSYPEFEELFRKKNGLEPISTDEDLDPMELSIDDLSARVQFLNSLVSTSPDSYPLFPNTPAVSDVLAWLAKHPSFNPSENADEQKIEGLKIESFTYKMVKKPDKSKKNEIYQVRVDLDFSAPTPTQAREFHDSLIAPNEMVDPKGEIKWGTNRGRYHTSFFLKDRTLYPSSIK</sequence>
<name>A0A0C1E5D6_9BACT</name>
<comment type="caution">
    <text evidence="2">The sequence shown here is derived from an EMBL/GenBank/DDBJ whole genome shotgun (WGS) entry which is preliminary data.</text>
</comment>